<accession>A0A8B3DK65</accession>
<gene>
    <name evidence="1" type="ORF">DS957_003805</name>
</gene>
<proteinExistence type="predicted"/>
<dbReference type="Proteomes" id="UP000253437">
    <property type="component" value="Unassembled WGS sequence"/>
</dbReference>
<sequence length="189" mass="21929">MTLKTSRKQVPAAAKVLHKLAGNWQFANHVLNFGCGRFPDLTKEYLTNYHNQVMSVTNYDPNNEDDQDVVTDIKLIDREVRRFDVVLCANVLNVCKDLDAALLDLQRIDFDTAVIQIYEGNRSGKGRKTRDGYQRNELVADYMQKVLQYFYQFDVTLHRSHKAIVIAKGKRYYHIDDINEVDQVVNEVE</sequence>
<organism evidence="1 2">
    <name type="scientific">Vibrio harveyi</name>
    <name type="common">Beneckea harveyi</name>
    <dbReference type="NCBI Taxonomy" id="669"/>
    <lineage>
        <taxon>Bacteria</taxon>
        <taxon>Pseudomonadati</taxon>
        <taxon>Pseudomonadota</taxon>
        <taxon>Gammaproteobacteria</taxon>
        <taxon>Vibrionales</taxon>
        <taxon>Vibrionaceae</taxon>
        <taxon>Vibrio</taxon>
    </lineage>
</organism>
<evidence type="ECO:0000313" key="2">
    <source>
        <dbReference type="Proteomes" id="UP000253437"/>
    </source>
</evidence>
<name>A0A8B3DK65_VIBHA</name>
<reference evidence="1 2" key="1">
    <citation type="submission" date="2018-08" db="EMBL/GenBank/DDBJ databases">
        <title>Vibrio harveyi strains pathogenic to white snook Centropomus viridis Lockington (1877) and potential probiotic bacteria.</title>
        <authorList>
            <person name="Soto-Rodriguez S."/>
            <person name="Gomez-Gil B."/>
            <person name="Lozano-Olvera R."/>
        </authorList>
    </citation>
    <scope>NUCLEOTIDE SEQUENCE [LARGE SCALE GENOMIC DNA]</scope>
    <source>
        <strain evidence="1 2">CAIM 1508</strain>
    </source>
</reference>
<comment type="caution">
    <text evidence="1">The sequence shown here is derived from an EMBL/GenBank/DDBJ whole genome shotgun (WGS) entry which is preliminary data.</text>
</comment>
<protein>
    <submittedName>
        <fullName evidence="1">Uncharacterized protein</fullName>
    </submittedName>
</protein>
<evidence type="ECO:0000313" key="1">
    <source>
        <dbReference type="EMBL" id="RIW17901.1"/>
    </source>
</evidence>
<dbReference type="EMBL" id="QOUW02000007">
    <property type="protein sequence ID" value="RIW17901.1"/>
    <property type="molecule type" value="Genomic_DNA"/>
</dbReference>
<dbReference type="RefSeq" id="WP_114091703.1">
    <property type="nucleotide sequence ID" value="NZ_QOUW02000007.1"/>
</dbReference>
<dbReference type="AlphaFoldDB" id="A0A8B3DK65"/>